<dbReference type="AlphaFoldDB" id="A0A376P3R2"/>
<dbReference type="EMBL" id="UGBT01000002">
    <property type="protein sequence ID" value="STH73080.1"/>
    <property type="molecule type" value="Genomic_DNA"/>
</dbReference>
<evidence type="ECO:0000313" key="3">
    <source>
        <dbReference type="Proteomes" id="UP000254428"/>
    </source>
</evidence>
<accession>A0A376P3R2</accession>
<name>A0A376P3R2_ECOLX</name>
<feature type="compositionally biased region" description="Basic and acidic residues" evidence="1">
    <location>
        <begin position="13"/>
        <end position="35"/>
    </location>
</feature>
<reference evidence="2 3" key="1">
    <citation type="submission" date="2018-06" db="EMBL/GenBank/DDBJ databases">
        <authorList>
            <consortium name="Pathogen Informatics"/>
            <person name="Doyle S."/>
        </authorList>
    </citation>
    <scope>NUCLEOTIDE SEQUENCE [LARGE SCALE GENOMIC DNA]</scope>
    <source>
        <strain evidence="2 3">NCTC11341</strain>
    </source>
</reference>
<gene>
    <name evidence="2" type="ORF">NCTC11341_04780</name>
</gene>
<protein>
    <submittedName>
        <fullName evidence="2">Uncharacterized protein</fullName>
    </submittedName>
</protein>
<evidence type="ECO:0000256" key="1">
    <source>
        <dbReference type="SAM" id="MobiDB-lite"/>
    </source>
</evidence>
<dbReference type="Proteomes" id="UP000254428">
    <property type="component" value="Unassembled WGS sequence"/>
</dbReference>
<feature type="compositionally biased region" description="Basic residues" evidence="1">
    <location>
        <begin position="1"/>
        <end position="12"/>
    </location>
</feature>
<feature type="region of interest" description="Disordered" evidence="1">
    <location>
        <begin position="1"/>
        <end position="35"/>
    </location>
</feature>
<proteinExistence type="predicted"/>
<evidence type="ECO:0000313" key="2">
    <source>
        <dbReference type="EMBL" id="STH73080.1"/>
    </source>
</evidence>
<organism evidence="2 3">
    <name type="scientific">Escherichia coli</name>
    <dbReference type="NCBI Taxonomy" id="562"/>
    <lineage>
        <taxon>Bacteria</taxon>
        <taxon>Pseudomonadati</taxon>
        <taxon>Pseudomonadota</taxon>
        <taxon>Gammaproteobacteria</taxon>
        <taxon>Enterobacterales</taxon>
        <taxon>Enterobacteriaceae</taxon>
        <taxon>Escherichia</taxon>
    </lineage>
</organism>
<sequence>MDQRAKFRRKAQQHGDDGSSNKHQRRVDFGHGHHTDIFSIGGHAATADRAGKHRCQNHRLRMPAHIRVHIASGHPGDCLEMT</sequence>